<evidence type="ECO:0000259" key="2">
    <source>
        <dbReference type="Pfam" id="PF16561"/>
    </source>
</evidence>
<feature type="compositionally biased region" description="Gly residues" evidence="1">
    <location>
        <begin position="799"/>
        <end position="810"/>
    </location>
</feature>
<feature type="compositionally biased region" description="Low complexity" evidence="1">
    <location>
        <begin position="811"/>
        <end position="823"/>
    </location>
</feature>
<feature type="region of interest" description="Disordered" evidence="1">
    <location>
        <begin position="86"/>
        <end position="145"/>
    </location>
</feature>
<dbReference type="InterPro" id="IPR014756">
    <property type="entry name" value="Ig_E-set"/>
</dbReference>
<dbReference type="EMBL" id="JAVRRJ010000010">
    <property type="protein sequence ID" value="KAK5081333.1"/>
    <property type="molecule type" value="Genomic_DNA"/>
</dbReference>
<feature type="region of interest" description="Disordered" evidence="1">
    <location>
        <begin position="1009"/>
        <end position="1143"/>
    </location>
</feature>
<keyword evidence="4" id="KW-1185">Reference proteome</keyword>
<feature type="compositionally biased region" description="Polar residues" evidence="1">
    <location>
        <begin position="318"/>
        <end position="328"/>
    </location>
</feature>
<feature type="compositionally biased region" description="Low complexity" evidence="1">
    <location>
        <begin position="90"/>
        <end position="106"/>
    </location>
</feature>
<feature type="compositionally biased region" description="Acidic residues" evidence="1">
    <location>
        <begin position="939"/>
        <end position="952"/>
    </location>
</feature>
<proteinExistence type="predicted"/>
<feature type="compositionally biased region" description="Basic and acidic residues" evidence="1">
    <location>
        <begin position="186"/>
        <end position="200"/>
    </location>
</feature>
<feature type="compositionally biased region" description="Low complexity" evidence="1">
    <location>
        <begin position="1066"/>
        <end position="1082"/>
    </location>
</feature>
<feature type="domain" description="AMP-activated protein kinase glycogen-binding" evidence="2">
    <location>
        <begin position="5"/>
        <end position="80"/>
    </location>
</feature>
<feature type="compositionally biased region" description="Polar residues" evidence="1">
    <location>
        <begin position="447"/>
        <end position="464"/>
    </location>
</feature>
<dbReference type="InterPro" id="IPR032640">
    <property type="entry name" value="AMPK1_CBM"/>
</dbReference>
<feature type="compositionally biased region" description="Basic and acidic residues" evidence="1">
    <location>
        <begin position="1042"/>
        <end position="1052"/>
    </location>
</feature>
<accession>A0AAN7Y3W3</accession>
<dbReference type="Gene3D" id="2.60.40.10">
    <property type="entry name" value="Immunoglobulins"/>
    <property type="match status" value="1"/>
</dbReference>
<feature type="compositionally biased region" description="Low complexity" evidence="1">
    <location>
        <begin position="1091"/>
        <end position="1115"/>
    </location>
</feature>
<feature type="compositionally biased region" description="Polar residues" evidence="1">
    <location>
        <begin position="1022"/>
        <end position="1041"/>
    </location>
</feature>
<name>A0AAN7Y3W3_9EURO</name>
<dbReference type="CDD" id="cd02859">
    <property type="entry name" value="E_set_AMPKbeta_like_N"/>
    <property type="match status" value="1"/>
</dbReference>
<dbReference type="AlphaFoldDB" id="A0AAN7Y3W3"/>
<sequence>MGTFLFRWPYPADHVYVTGTFDDWGKTEKLNKVGDVFEREVELPSADEKIYYKFVVDDQWIVDEQAPKEDDGHYNVNNVLLPDQIKKKSQPSSGGAATSGSVAQAQNAPRGSGHRVLGISNAPPGSNSGQGALTEAPTVSAGGEGAPLLTAEQSRANLARWIPHVTADPNRPVTRAISQNDGAAASKDEDHEFEEKKDDIPGAFPQTPAYESSSFSVAPIAATGHSNTQSSVTTLKEYYDNAGGEGTADSTMSTQPVLEPGTKGLDSSATTSKEDYDKVGADESNDEQVSVSPLPATGHKDIQSSVTTSKEDYGRVGSDTQSEQQVSINPLPATGHSNTQSSVTTSKEDYEKAGAFGAAGAAVAGIGAAIGGAFSRPKPDDKNIIPESSLPMNPDKSDTMDTGPFMNSAGPGTTTADLASKVPLEPRREAQVVDSPDPEAPEALKQSAATPFVSSSGPGTTTADLASRAPLEPRREAHVVDDPASTQSTSAPPFTNSSGPGTTTAALASQVPLEQKRQGVIVDDPASPELIAEKSAVEQELLSTIPKTQATGASASAARMQTSFYGLATAVPEPVGESIAKAHASPEAATEPSVVAEKSAFERELQAKVPVVNATGEPAPTISAATSTSAPEPTSTSGPGSYKFAAAVPETVEESFTRSHTSPEAATESSAVAEKSAVERELQEKVPLATSTGEPAPTTSSGTGFSSYRLATAVPETVEDSITKAHVSPEAATETSAVAEKSAVERELQEKVPVVDSTGEPAPGHSQDTAAATVASLTDGRTANEPVPDTDTGNQDRGGTAGAIAGGAVVGGAAAASAATLSARHNDRDIEPPRIADSQKPNITSEVSPADSTTTAPDPTLPPTSGIGAASPHPGVSPVAGAALSDGTEDPTIDGAPPVVRPKAPVETSEATATEYAPPRKAGFAPGVSPSAAAALSDGTEDPTLQDEEDALQDEPAVRMMAQNEATDAATTIEGDTKVYNAITTDAQPLVGSTETTVPLASTTAPILSSGGPIVEGETKAHNITTIEPESTQQPTLSSSEKPTERAAEKMAETAAPVANTTESKSSATPLTSTTATTPSSSQAVSKPVEAKSSTPETPKKTTAAPTSSAASTPARGTPESSTAGDKKKKRNRLSQIFKKIFD</sequence>
<feature type="compositionally biased region" description="Polar residues" evidence="1">
    <location>
        <begin position="224"/>
        <end position="234"/>
    </location>
</feature>
<reference evidence="3 4" key="1">
    <citation type="submission" date="2023-08" db="EMBL/GenBank/DDBJ databases">
        <title>Black Yeasts Isolated from many extreme environments.</title>
        <authorList>
            <person name="Coleine C."/>
            <person name="Stajich J.E."/>
            <person name="Selbmann L."/>
        </authorList>
    </citation>
    <scope>NUCLEOTIDE SEQUENCE [LARGE SCALE GENOMIC DNA]</scope>
    <source>
        <strain evidence="3 4">CCFEE 5910</strain>
    </source>
</reference>
<dbReference type="SUPFAM" id="SSF81296">
    <property type="entry name" value="E set domains"/>
    <property type="match status" value="1"/>
</dbReference>
<feature type="compositionally biased region" description="Polar residues" evidence="1">
    <location>
        <begin position="766"/>
        <end position="781"/>
    </location>
</feature>
<feature type="compositionally biased region" description="Low complexity" evidence="1">
    <location>
        <begin position="617"/>
        <end position="641"/>
    </location>
</feature>
<dbReference type="Pfam" id="PF16561">
    <property type="entry name" value="AMPK1_CBM"/>
    <property type="match status" value="1"/>
</dbReference>
<feature type="compositionally biased region" description="Low complexity" evidence="1">
    <location>
        <begin position="848"/>
        <end position="858"/>
    </location>
</feature>
<feature type="region of interest" description="Disordered" evidence="1">
    <location>
        <begin position="371"/>
        <end position="513"/>
    </location>
</feature>
<feature type="compositionally biased region" description="Basic and acidic residues" evidence="1">
    <location>
        <begin position="824"/>
        <end position="834"/>
    </location>
</feature>
<feature type="compositionally biased region" description="Basic and acidic residues" evidence="1">
    <location>
        <begin position="471"/>
        <end position="481"/>
    </location>
</feature>
<feature type="compositionally biased region" description="Polar residues" evidence="1">
    <location>
        <begin position="689"/>
        <end position="706"/>
    </location>
</feature>
<dbReference type="Proteomes" id="UP001309876">
    <property type="component" value="Unassembled WGS sequence"/>
</dbReference>
<dbReference type="InterPro" id="IPR013783">
    <property type="entry name" value="Ig-like_fold"/>
</dbReference>
<evidence type="ECO:0000256" key="1">
    <source>
        <dbReference type="SAM" id="MobiDB-lite"/>
    </source>
</evidence>
<feature type="compositionally biased region" description="Polar residues" evidence="1">
    <location>
        <begin position="658"/>
        <end position="670"/>
    </location>
</feature>
<feature type="compositionally biased region" description="Polar residues" evidence="1">
    <location>
        <begin position="484"/>
        <end position="507"/>
    </location>
</feature>
<gene>
    <name evidence="3" type="primary">CRP1</name>
    <name evidence="3" type="ORF">LTR05_008127</name>
</gene>
<protein>
    <submittedName>
        <fullName evidence="3">Cruciform DNA binding protein</fullName>
    </submittedName>
</protein>
<feature type="region of interest" description="Disordered" evidence="1">
    <location>
        <begin position="167"/>
        <end position="347"/>
    </location>
</feature>
<evidence type="ECO:0000313" key="4">
    <source>
        <dbReference type="Proteomes" id="UP001309876"/>
    </source>
</evidence>
<feature type="compositionally biased region" description="Basic and acidic residues" evidence="1">
    <location>
        <begin position="272"/>
        <end position="281"/>
    </location>
</feature>
<organism evidence="3 4">
    <name type="scientific">Lithohypha guttulata</name>
    <dbReference type="NCBI Taxonomy" id="1690604"/>
    <lineage>
        <taxon>Eukaryota</taxon>
        <taxon>Fungi</taxon>
        <taxon>Dikarya</taxon>
        <taxon>Ascomycota</taxon>
        <taxon>Pezizomycotina</taxon>
        <taxon>Eurotiomycetes</taxon>
        <taxon>Chaetothyriomycetidae</taxon>
        <taxon>Chaetothyriales</taxon>
        <taxon>Trichomeriaceae</taxon>
        <taxon>Lithohypha</taxon>
    </lineage>
</organism>
<evidence type="ECO:0000313" key="3">
    <source>
        <dbReference type="EMBL" id="KAK5081333.1"/>
    </source>
</evidence>
<feature type="region of interest" description="Disordered" evidence="1">
    <location>
        <begin position="609"/>
        <end position="952"/>
    </location>
</feature>
<comment type="caution">
    <text evidence="3">The sequence shown here is derived from an EMBL/GenBank/DDBJ whole genome shotgun (WGS) entry which is preliminary data.</text>
</comment>
<feature type="compositionally biased region" description="Polar residues" evidence="1">
    <location>
        <begin position="335"/>
        <end position="345"/>
    </location>
</feature>